<evidence type="ECO:0000256" key="9">
    <source>
        <dbReference type="RuleBase" id="RU364090"/>
    </source>
</evidence>
<dbReference type="PIRSF" id="PIRSF004669">
    <property type="entry name" value="FliQ"/>
    <property type="match status" value="1"/>
</dbReference>
<evidence type="ECO:0000256" key="2">
    <source>
        <dbReference type="ARBA" id="ARBA00006156"/>
    </source>
</evidence>
<keyword evidence="7 9" id="KW-0472">Membrane</keyword>
<dbReference type="GO" id="GO:0009306">
    <property type="term" value="P:protein secretion"/>
    <property type="evidence" value="ECO:0007669"/>
    <property type="project" value="InterPro"/>
</dbReference>
<dbReference type="Pfam" id="PF01313">
    <property type="entry name" value="Bac_export_3"/>
    <property type="match status" value="1"/>
</dbReference>
<dbReference type="InterPro" id="IPR006305">
    <property type="entry name" value="FliQ"/>
</dbReference>
<proteinExistence type="inferred from homology"/>
<protein>
    <recommendedName>
        <fullName evidence="3 9">Flagellar biosynthetic protein FliQ</fullName>
    </recommendedName>
</protein>
<comment type="function">
    <text evidence="9">Role in flagellar biosynthesis.</text>
</comment>
<dbReference type="AlphaFoldDB" id="F7WYZ3"/>
<comment type="similarity">
    <text evidence="2 9">Belongs to the FliQ/MopD/SpaQ family.</text>
</comment>
<dbReference type="HOGENOM" id="CLU_164516_2_0_6"/>
<dbReference type="GO" id="GO:0044780">
    <property type="term" value="P:bacterial-type flagellum assembly"/>
    <property type="evidence" value="ECO:0007669"/>
    <property type="project" value="InterPro"/>
</dbReference>
<dbReference type="NCBIfam" id="TIGR01402">
    <property type="entry name" value="fliQ"/>
    <property type="match status" value="1"/>
</dbReference>
<feature type="transmembrane region" description="Helical" evidence="9">
    <location>
        <begin position="51"/>
        <end position="70"/>
    </location>
</feature>
<dbReference type="KEGG" id="baj:BCTU_050"/>
<evidence type="ECO:0000256" key="1">
    <source>
        <dbReference type="ARBA" id="ARBA00004651"/>
    </source>
</evidence>
<organism evidence="10 11">
    <name type="scientific">Buchnera aphidicola</name>
    <name type="common">Cinara tujafilina</name>
    <dbReference type="NCBI Taxonomy" id="261317"/>
    <lineage>
        <taxon>Bacteria</taxon>
        <taxon>Pseudomonadati</taxon>
        <taxon>Pseudomonadota</taxon>
        <taxon>Gammaproteobacteria</taxon>
        <taxon>Enterobacterales</taxon>
        <taxon>Erwiniaceae</taxon>
        <taxon>Buchnera</taxon>
    </lineage>
</organism>
<comment type="subcellular location">
    <subcellularLocation>
        <location evidence="1 9">Cell membrane</location>
        <topology evidence="1">Multi-pass membrane protein</topology>
    </subcellularLocation>
    <subcellularLocation>
        <location evidence="9">Bacterial flagellum basal body</location>
    </subcellularLocation>
</comment>
<dbReference type="InterPro" id="IPR002191">
    <property type="entry name" value="Bac_export_3"/>
</dbReference>
<feature type="transmembrane region" description="Helical" evidence="9">
    <location>
        <begin position="16"/>
        <end position="39"/>
    </location>
</feature>
<keyword evidence="11" id="KW-1185">Reference proteome</keyword>
<dbReference type="GO" id="GO:0005886">
    <property type="term" value="C:plasma membrane"/>
    <property type="evidence" value="ECO:0007669"/>
    <property type="project" value="UniProtKB-SubCell"/>
</dbReference>
<dbReference type="eggNOG" id="COG1987">
    <property type="taxonomic scope" value="Bacteria"/>
</dbReference>
<evidence type="ECO:0000256" key="5">
    <source>
        <dbReference type="ARBA" id="ARBA00022692"/>
    </source>
</evidence>
<evidence type="ECO:0000256" key="3">
    <source>
        <dbReference type="ARBA" id="ARBA00021718"/>
    </source>
</evidence>
<keyword evidence="6 9" id="KW-1133">Transmembrane helix</keyword>
<evidence type="ECO:0000313" key="11">
    <source>
        <dbReference type="Proteomes" id="UP000006811"/>
    </source>
</evidence>
<gene>
    <name evidence="9 10" type="primary">fliQ</name>
    <name evidence="10" type="ORF">BCTU_050</name>
</gene>
<reference evidence="10 11" key="1">
    <citation type="journal article" date="2011" name="Appl. Environ. Microbiol.">
        <title>The genome of Buchnera aphidicola from the aphid Cinara tujafilina provides new clues about the evolutionary history of metabolic losses in bacterial endosymbionts.</title>
        <authorList>
            <person name="Lamelas A."/>
            <person name="Gosalbes M.J."/>
            <person name="Moya A."/>
            <person name="Latorre A."/>
        </authorList>
    </citation>
    <scope>NUCLEOTIDE SEQUENCE [LARGE SCALE GENOMIC DNA]</scope>
    <source>
        <strain evidence="11">Cinara tujafilina</strain>
    </source>
</reference>
<evidence type="ECO:0000256" key="4">
    <source>
        <dbReference type="ARBA" id="ARBA00022475"/>
    </source>
</evidence>
<evidence type="ECO:0000256" key="6">
    <source>
        <dbReference type="ARBA" id="ARBA00022989"/>
    </source>
</evidence>
<dbReference type="GO" id="GO:0009425">
    <property type="term" value="C:bacterial-type flagellum basal body"/>
    <property type="evidence" value="ECO:0007669"/>
    <property type="project" value="UniProtKB-SubCell"/>
</dbReference>
<keyword evidence="5 9" id="KW-0812">Transmembrane</keyword>
<name>F7WYZ3_9GAMM</name>
<dbReference type="Proteomes" id="UP000006811">
    <property type="component" value="Chromosome"/>
</dbReference>
<accession>F7WYZ3</accession>
<dbReference type="PRINTS" id="PR00952">
    <property type="entry name" value="TYPE3IMQPROT"/>
</dbReference>
<dbReference type="EMBL" id="CP001817">
    <property type="protein sequence ID" value="AEH39643.1"/>
    <property type="molecule type" value="Genomic_DNA"/>
</dbReference>
<dbReference type="PANTHER" id="PTHR34040:SF2">
    <property type="entry name" value="FLAGELLAR BIOSYNTHETIC PROTEIN FLIQ"/>
    <property type="match status" value="1"/>
</dbReference>
<evidence type="ECO:0000256" key="8">
    <source>
        <dbReference type="ARBA" id="ARBA00023143"/>
    </source>
</evidence>
<evidence type="ECO:0000256" key="7">
    <source>
        <dbReference type="ARBA" id="ARBA00023136"/>
    </source>
</evidence>
<keyword evidence="8 9" id="KW-0975">Bacterial flagellum</keyword>
<dbReference type="STRING" id="261317.BCTU_050"/>
<dbReference type="PANTHER" id="PTHR34040">
    <property type="entry name" value="FLAGELLAR BIOSYNTHETIC PROTEIN FLIQ"/>
    <property type="match status" value="1"/>
</dbReference>
<evidence type="ECO:0000313" key="10">
    <source>
        <dbReference type="EMBL" id="AEH39643.1"/>
    </source>
</evidence>
<keyword evidence="4 9" id="KW-1003">Cell membrane</keyword>
<sequence length="91" mass="10231">MNQEFIIQLLHSSVKVGLLLSAPFLLATLISGLIISIFQAVTQINEQTLSFIPKIISVFISGIIFGPWMLKVMIDYMQNIFRVVPKIVLLI</sequence>